<dbReference type="Pfam" id="PF20560">
    <property type="entry name" value="MotA_N"/>
    <property type="match status" value="1"/>
</dbReference>
<keyword evidence="3" id="KW-0813">Transport</keyword>
<keyword evidence="7 13" id="KW-0812">Transmembrane</keyword>
<keyword evidence="9" id="KW-0375">Hydrogen ion transport</keyword>
<dbReference type="GO" id="GO:1902600">
    <property type="term" value="P:proton transmembrane transport"/>
    <property type="evidence" value="ECO:0007669"/>
    <property type="project" value="UniProtKB-KW"/>
</dbReference>
<evidence type="ECO:0000256" key="13">
    <source>
        <dbReference type="SAM" id="Phobius"/>
    </source>
</evidence>
<evidence type="ECO:0000256" key="1">
    <source>
        <dbReference type="ARBA" id="ARBA00004429"/>
    </source>
</evidence>
<dbReference type="GO" id="GO:0006935">
    <property type="term" value="P:chemotaxis"/>
    <property type="evidence" value="ECO:0007669"/>
    <property type="project" value="UniProtKB-KW"/>
</dbReference>
<keyword evidence="12 13" id="KW-0472">Membrane</keyword>
<dbReference type="Proteomes" id="UP000462066">
    <property type="component" value="Unassembled WGS sequence"/>
</dbReference>
<dbReference type="InterPro" id="IPR002898">
    <property type="entry name" value="MotA_ExbB_proton_chnl"/>
</dbReference>
<feature type="transmembrane region" description="Helical" evidence="13">
    <location>
        <begin position="31"/>
        <end position="49"/>
    </location>
</feature>
<evidence type="ECO:0000256" key="7">
    <source>
        <dbReference type="ARBA" id="ARBA00022692"/>
    </source>
</evidence>
<evidence type="ECO:0000256" key="11">
    <source>
        <dbReference type="ARBA" id="ARBA00023065"/>
    </source>
</evidence>
<evidence type="ECO:0000256" key="10">
    <source>
        <dbReference type="ARBA" id="ARBA00022989"/>
    </source>
</evidence>
<keyword evidence="16" id="KW-0969">Cilium</keyword>
<feature type="domain" description="MotA/TolQ/ExbB proton channel" evidence="14">
    <location>
        <begin position="125"/>
        <end position="238"/>
    </location>
</feature>
<dbReference type="PROSITE" id="PS01307">
    <property type="entry name" value="MOTA"/>
    <property type="match status" value="1"/>
</dbReference>
<keyword evidence="17" id="KW-1185">Reference proteome</keyword>
<comment type="subcellular location">
    <subcellularLocation>
        <location evidence="1">Cell inner membrane</location>
        <topology evidence="1">Multi-pass membrane protein</topology>
    </subcellularLocation>
</comment>
<dbReference type="EMBL" id="MWIP01000012">
    <property type="protein sequence ID" value="KAF1685549.1"/>
    <property type="molecule type" value="Genomic_DNA"/>
</dbReference>
<dbReference type="PANTHER" id="PTHR30433:SF4">
    <property type="entry name" value="MOTILITY PROTEIN A"/>
    <property type="match status" value="1"/>
</dbReference>
<keyword evidence="11" id="KW-0406">Ion transport</keyword>
<evidence type="ECO:0000256" key="2">
    <source>
        <dbReference type="ARBA" id="ARBA00008038"/>
    </source>
</evidence>
<evidence type="ECO:0000256" key="5">
    <source>
        <dbReference type="ARBA" id="ARBA00022500"/>
    </source>
</evidence>
<feature type="domain" description="Motility protein A N-terminal" evidence="15">
    <location>
        <begin position="4"/>
        <end position="93"/>
    </location>
</feature>
<dbReference type="InterPro" id="IPR046786">
    <property type="entry name" value="MotA_N"/>
</dbReference>
<gene>
    <name evidence="16" type="primary">motA</name>
    <name evidence="16" type="ORF">B1992_11295</name>
</gene>
<keyword evidence="8" id="KW-0283">Flagellar rotation</keyword>
<evidence type="ECO:0000259" key="14">
    <source>
        <dbReference type="Pfam" id="PF01618"/>
    </source>
</evidence>
<dbReference type="InterPro" id="IPR022522">
    <property type="entry name" value="Flagellar_motor_stator_MotA"/>
</dbReference>
<dbReference type="InterPro" id="IPR000540">
    <property type="entry name" value="Flag_MotA_CS"/>
</dbReference>
<keyword evidence="16" id="KW-0282">Flagellum</keyword>
<dbReference type="RefSeq" id="WP_162311606.1">
    <property type="nucleotide sequence ID" value="NZ_JACHGU010000006.1"/>
</dbReference>
<keyword evidence="10 13" id="KW-1133">Transmembrane helix</keyword>
<dbReference type="GO" id="GO:0005886">
    <property type="term" value="C:plasma membrane"/>
    <property type="evidence" value="ECO:0007669"/>
    <property type="project" value="UniProtKB-SubCell"/>
</dbReference>
<dbReference type="GO" id="GO:0071978">
    <property type="term" value="P:bacterial-type flagellum-dependent swarming motility"/>
    <property type="evidence" value="ECO:0007669"/>
    <property type="project" value="InterPro"/>
</dbReference>
<dbReference type="AlphaFoldDB" id="A0A7V8GL29"/>
<evidence type="ECO:0000256" key="8">
    <source>
        <dbReference type="ARBA" id="ARBA00022779"/>
    </source>
</evidence>
<evidence type="ECO:0000256" key="6">
    <source>
        <dbReference type="ARBA" id="ARBA00022519"/>
    </source>
</evidence>
<comment type="caution">
    <text evidence="16">The sequence shown here is derived from an EMBL/GenBank/DDBJ whole genome shotgun (WGS) entry which is preliminary data.</text>
</comment>
<evidence type="ECO:0000256" key="9">
    <source>
        <dbReference type="ARBA" id="ARBA00022781"/>
    </source>
</evidence>
<keyword evidence="6" id="KW-0997">Cell inner membrane</keyword>
<dbReference type="InterPro" id="IPR047055">
    <property type="entry name" value="MotA-like"/>
</dbReference>
<feature type="transmembrane region" description="Helical" evidence="13">
    <location>
        <begin position="172"/>
        <end position="192"/>
    </location>
</feature>
<evidence type="ECO:0000256" key="4">
    <source>
        <dbReference type="ARBA" id="ARBA00022475"/>
    </source>
</evidence>
<accession>A0A7V8GL29</accession>
<evidence type="ECO:0000259" key="15">
    <source>
        <dbReference type="Pfam" id="PF20560"/>
    </source>
</evidence>
<feature type="transmembrane region" description="Helical" evidence="13">
    <location>
        <begin position="198"/>
        <end position="220"/>
    </location>
</feature>
<sequence length="284" mass="30456">MLILIGFVVVVLSVFGGYAMAHGRLGALWQPYELIIIGGAAFGAFLAANPVKVVKAVLRGVPGLFKGARYKREDYVDILSMVYDVLVKARKEGMIGIEKDADDPGASTIFSKYPKLLADHALMEFTTDCLRLMVSGNLEPHELEQLLEIEVETHHQEAAEPAHALQVLADSLPGFGIVAAVLGIVITMGAIGGEVSEIGQHVAGALVGTFLGILLGYGFVGPLAAAMQHRAHEEGKAFEIIKMALVSSLRGYPPTVAVEFARKLLFTDVRPAFADLEAHLRGNR</sequence>
<proteinExistence type="inferred from homology"/>
<dbReference type="NCBIfam" id="TIGR03818">
    <property type="entry name" value="MotA1"/>
    <property type="match status" value="1"/>
</dbReference>
<evidence type="ECO:0000313" key="17">
    <source>
        <dbReference type="Proteomes" id="UP000462066"/>
    </source>
</evidence>
<dbReference type="Pfam" id="PF01618">
    <property type="entry name" value="MotA_ExbB"/>
    <property type="match status" value="1"/>
</dbReference>
<keyword evidence="16" id="KW-0966">Cell projection</keyword>
<organism evidence="16 17">
    <name type="scientific">Pseudoxanthomonas broegbernensis</name>
    <dbReference type="NCBI Taxonomy" id="83619"/>
    <lineage>
        <taxon>Bacteria</taxon>
        <taxon>Pseudomonadati</taxon>
        <taxon>Pseudomonadota</taxon>
        <taxon>Gammaproteobacteria</taxon>
        <taxon>Lysobacterales</taxon>
        <taxon>Lysobacteraceae</taxon>
        <taxon>Pseudoxanthomonas</taxon>
    </lineage>
</organism>
<evidence type="ECO:0000256" key="3">
    <source>
        <dbReference type="ARBA" id="ARBA00022448"/>
    </source>
</evidence>
<name>A0A7V8GL29_9GAMM</name>
<keyword evidence="4" id="KW-1003">Cell membrane</keyword>
<comment type="similarity">
    <text evidence="2">Belongs to the MotA family.</text>
</comment>
<dbReference type="PANTHER" id="PTHR30433">
    <property type="entry name" value="CHEMOTAXIS PROTEIN MOTA"/>
    <property type="match status" value="1"/>
</dbReference>
<protein>
    <submittedName>
        <fullName evidence="16">Flagellar motor stator protein MotA</fullName>
    </submittedName>
</protein>
<evidence type="ECO:0000313" key="16">
    <source>
        <dbReference type="EMBL" id="KAF1685549.1"/>
    </source>
</evidence>
<keyword evidence="5" id="KW-0145">Chemotaxis</keyword>
<evidence type="ECO:0000256" key="12">
    <source>
        <dbReference type="ARBA" id="ARBA00023136"/>
    </source>
</evidence>
<reference evidence="16 17" key="1">
    <citation type="submission" date="2017-10" db="EMBL/GenBank/DDBJ databases">
        <title>Whole genome sequencing of Pseudoxanthomonas broegbernensis DSM 12573(T).</title>
        <authorList>
            <person name="Kumar S."/>
            <person name="Bansal K."/>
            <person name="Kaur A."/>
            <person name="Patil P."/>
            <person name="Sharma S."/>
            <person name="Patil P.B."/>
        </authorList>
    </citation>
    <scope>NUCLEOTIDE SEQUENCE [LARGE SCALE GENOMIC DNA]</scope>
    <source>
        <strain evidence="16 17">DSM 12573</strain>
    </source>
</reference>